<dbReference type="GO" id="GO:0022857">
    <property type="term" value="F:transmembrane transporter activity"/>
    <property type="evidence" value="ECO:0007669"/>
    <property type="project" value="InterPro"/>
</dbReference>
<reference evidence="9 10" key="1">
    <citation type="submission" date="2007-03" db="EMBL/GenBank/DDBJ databases">
        <authorList>
            <person name="Fulton L."/>
            <person name="Clifton S."/>
            <person name="Fulton B."/>
            <person name="Xu J."/>
            <person name="Minx P."/>
            <person name="Pepin K.H."/>
            <person name="Johnson M."/>
            <person name="Thiruvilangam P."/>
            <person name="Bhonagiri V."/>
            <person name="Nash W.E."/>
            <person name="Mardis E.R."/>
            <person name="Wilson R.K."/>
        </authorList>
    </citation>
    <scope>NUCLEOTIDE SEQUENCE [LARGE SCALE GENOMIC DNA]</scope>
    <source>
        <strain evidence="9 10">ATCC 29174</strain>
    </source>
</reference>
<dbReference type="Pfam" id="PF02653">
    <property type="entry name" value="BPD_transp_2"/>
    <property type="match status" value="1"/>
</dbReference>
<dbReference type="eggNOG" id="COG1172">
    <property type="taxonomic scope" value="Bacteria"/>
</dbReference>
<comment type="caution">
    <text evidence="9">The sequence shown here is derived from an EMBL/GenBank/DDBJ whole genome shotgun (WGS) entry which is preliminary data.</text>
</comment>
<keyword evidence="5 8" id="KW-0812">Transmembrane</keyword>
<dbReference type="CDD" id="cd06579">
    <property type="entry name" value="TM_PBP1_transp_AraH_like"/>
    <property type="match status" value="1"/>
</dbReference>
<dbReference type="HOGENOM" id="CLU_028880_0_0_9"/>
<dbReference type="AlphaFoldDB" id="A5ZYI4"/>
<proteinExistence type="predicted"/>
<evidence type="ECO:0000313" key="9">
    <source>
        <dbReference type="EMBL" id="EDM85337.1"/>
    </source>
</evidence>
<keyword evidence="3" id="KW-1003">Cell membrane</keyword>
<feature type="transmembrane region" description="Helical" evidence="8">
    <location>
        <begin position="175"/>
        <end position="193"/>
    </location>
</feature>
<dbReference type="Proteomes" id="UP000006002">
    <property type="component" value="Unassembled WGS sequence"/>
</dbReference>
<evidence type="ECO:0000256" key="3">
    <source>
        <dbReference type="ARBA" id="ARBA00022475"/>
    </source>
</evidence>
<dbReference type="EMBL" id="AAVO02000036">
    <property type="protein sequence ID" value="EDM85337.1"/>
    <property type="molecule type" value="Genomic_DNA"/>
</dbReference>
<keyword evidence="4" id="KW-0997">Cell inner membrane</keyword>
<evidence type="ECO:0000313" key="10">
    <source>
        <dbReference type="Proteomes" id="UP000006002"/>
    </source>
</evidence>
<keyword evidence="6 8" id="KW-1133">Transmembrane helix</keyword>
<feature type="transmembrane region" description="Helical" evidence="8">
    <location>
        <begin position="100"/>
        <end position="125"/>
    </location>
</feature>
<evidence type="ECO:0000256" key="4">
    <source>
        <dbReference type="ARBA" id="ARBA00022519"/>
    </source>
</evidence>
<evidence type="ECO:0000256" key="7">
    <source>
        <dbReference type="ARBA" id="ARBA00023136"/>
    </source>
</evidence>
<sequence length="331" mass="35866">MMNKIKSIYKKNEEVTRLLVIMAVWLIFMAFTQARKFYTGMNFLTMAGQFPEYGLMALGGMLCMITGGIDLSVVGTANMASILTVFTLTRLFGADGTMPLAFSVVIFLIAIVTGIVVGSLNAFLISKLGVPPILATLGVNELLTGLCVVMTNGSAISSFPKQYCDFFSGNLFGFIPRRLLVFIVVAIIIWFMLEHCTYGTKLRLYGTNAHVAKFSGINTTSLLFRTHITSSICAALGGLMMLATYSSARADYGTNYTMQSILLVVLGGVSPNGGKGKISGVITAIVLLKMIESGINRFRSVSTYYVTLIWGAVLILALVIDYVSQKPKHAK</sequence>
<evidence type="ECO:0000256" key="5">
    <source>
        <dbReference type="ARBA" id="ARBA00022692"/>
    </source>
</evidence>
<accession>A5ZYI4</accession>
<evidence type="ECO:0000256" key="6">
    <source>
        <dbReference type="ARBA" id="ARBA00022989"/>
    </source>
</evidence>
<evidence type="ECO:0000256" key="1">
    <source>
        <dbReference type="ARBA" id="ARBA00004651"/>
    </source>
</evidence>
<dbReference type="PANTHER" id="PTHR32196">
    <property type="entry name" value="ABC TRANSPORTER PERMEASE PROTEIN YPHD-RELATED-RELATED"/>
    <property type="match status" value="1"/>
</dbReference>
<feature type="transmembrane region" description="Helical" evidence="8">
    <location>
        <begin position="222"/>
        <end position="245"/>
    </location>
</feature>
<gene>
    <name evidence="9" type="ORF">RUMOBE_04093</name>
</gene>
<evidence type="ECO:0000256" key="8">
    <source>
        <dbReference type="SAM" id="Phobius"/>
    </source>
</evidence>
<dbReference type="GO" id="GO:0005886">
    <property type="term" value="C:plasma membrane"/>
    <property type="evidence" value="ECO:0007669"/>
    <property type="project" value="UniProtKB-SubCell"/>
</dbReference>
<dbReference type="PANTHER" id="PTHR32196:SF21">
    <property type="entry name" value="ABC TRANSPORTER PERMEASE PROTEIN YPHD-RELATED"/>
    <property type="match status" value="1"/>
</dbReference>
<keyword evidence="7 8" id="KW-0472">Membrane</keyword>
<reference evidence="9 10" key="2">
    <citation type="submission" date="2007-04" db="EMBL/GenBank/DDBJ databases">
        <title>Draft genome sequence of Ruminococcus obeum (ATCC 29174).</title>
        <authorList>
            <person name="Sudarsanam P."/>
            <person name="Ley R."/>
            <person name="Guruge J."/>
            <person name="Turnbaugh P.J."/>
            <person name="Mahowald M."/>
            <person name="Liep D."/>
            <person name="Gordon J."/>
        </authorList>
    </citation>
    <scope>NUCLEOTIDE SEQUENCE [LARGE SCALE GENOMIC DNA]</scope>
    <source>
        <strain evidence="9 10">ATCC 29174</strain>
    </source>
</reference>
<dbReference type="InterPro" id="IPR001851">
    <property type="entry name" value="ABC_transp_permease"/>
</dbReference>
<comment type="subcellular location">
    <subcellularLocation>
        <location evidence="1">Cell membrane</location>
        <topology evidence="1">Multi-pass membrane protein</topology>
    </subcellularLocation>
</comment>
<protein>
    <submittedName>
        <fullName evidence="9">Branched-chain amino acid ABC transporter, permease protein</fullName>
    </submittedName>
</protein>
<name>A5ZYI4_9FIRM</name>
<keyword evidence="2" id="KW-0813">Transport</keyword>
<evidence type="ECO:0000256" key="2">
    <source>
        <dbReference type="ARBA" id="ARBA00022448"/>
    </source>
</evidence>
<feature type="transmembrane region" description="Helical" evidence="8">
    <location>
        <begin position="304"/>
        <end position="323"/>
    </location>
</feature>
<feature type="transmembrane region" description="Helical" evidence="8">
    <location>
        <begin position="58"/>
        <end position="88"/>
    </location>
</feature>
<organism evidence="9 10">
    <name type="scientific">Blautia obeum ATCC 29174</name>
    <dbReference type="NCBI Taxonomy" id="411459"/>
    <lineage>
        <taxon>Bacteria</taxon>
        <taxon>Bacillati</taxon>
        <taxon>Bacillota</taxon>
        <taxon>Clostridia</taxon>
        <taxon>Lachnospirales</taxon>
        <taxon>Lachnospiraceae</taxon>
        <taxon>Blautia</taxon>
    </lineage>
</organism>